<dbReference type="Gene3D" id="2.60.40.10">
    <property type="entry name" value="Immunoglobulins"/>
    <property type="match status" value="3"/>
</dbReference>
<feature type="domain" description="Ig-like" evidence="4">
    <location>
        <begin position="483"/>
        <end position="570"/>
    </location>
</feature>
<dbReference type="InterPro" id="IPR013098">
    <property type="entry name" value="Ig_I-set"/>
</dbReference>
<dbReference type="RefSeq" id="WP_309667219.1">
    <property type="nucleotide sequence ID" value="NZ_JAVIZA010000001.1"/>
</dbReference>
<name>A0ABU1I376_9MICO</name>
<proteinExistence type="predicted"/>
<comment type="caution">
    <text evidence="5">The sequence shown here is derived from an EMBL/GenBank/DDBJ whole genome shotgun (WGS) entry which is preliminary data.</text>
</comment>
<accession>A0ABU1I376</accession>
<evidence type="ECO:0000313" key="5">
    <source>
        <dbReference type="EMBL" id="MDR6168339.1"/>
    </source>
</evidence>
<keyword evidence="1" id="KW-0677">Repeat</keyword>
<gene>
    <name evidence="5" type="ORF">QE367_002543</name>
</gene>
<dbReference type="InterPro" id="IPR007110">
    <property type="entry name" value="Ig-like_dom"/>
</dbReference>
<keyword evidence="2" id="KW-1015">Disulfide bond</keyword>
<evidence type="ECO:0000259" key="4">
    <source>
        <dbReference type="PROSITE" id="PS50835"/>
    </source>
</evidence>
<dbReference type="PROSITE" id="PS50835">
    <property type="entry name" value="IG_LIKE"/>
    <property type="match status" value="1"/>
</dbReference>
<protein>
    <recommendedName>
        <fullName evidence="4">Ig-like domain-containing protein</fullName>
    </recommendedName>
</protein>
<dbReference type="PANTHER" id="PTHR44170">
    <property type="entry name" value="PROTEIN SIDEKICK"/>
    <property type="match status" value="1"/>
</dbReference>
<organism evidence="5 6">
    <name type="scientific">Microbacterium paludicola</name>
    <dbReference type="NCBI Taxonomy" id="300019"/>
    <lineage>
        <taxon>Bacteria</taxon>
        <taxon>Bacillati</taxon>
        <taxon>Actinomycetota</taxon>
        <taxon>Actinomycetes</taxon>
        <taxon>Micrococcales</taxon>
        <taxon>Microbacteriaceae</taxon>
        <taxon>Microbacterium</taxon>
    </lineage>
</organism>
<evidence type="ECO:0000313" key="6">
    <source>
        <dbReference type="Proteomes" id="UP001260188"/>
    </source>
</evidence>
<dbReference type="SUPFAM" id="SSF48726">
    <property type="entry name" value="Immunoglobulin"/>
    <property type="match status" value="3"/>
</dbReference>
<keyword evidence="3" id="KW-0732">Signal</keyword>
<dbReference type="InterPro" id="IPR003599">
    <property type="entry name" value="Ig_sub"/>
</dbReference>
<feature type="signal peptide" evidence="3">
    <location>
        <begin position="1"/>
        <end position="25"/>
    </location>
</feature>
<evidence type="ECO:0000256" key="3">
    <source>
        <dbReference type="SAM" id="SignalP"/>
    </source>
</evidence>
<dbReference type="PANTHER" id="PTHR44170:SF6">
    <property type="entry name" value="CONTACTIN"/>
    <property type="match status" value="1"/>
</dbReference>
<evidence type="ECO:0000256" key="2">
    <source>
        <dbReference type="ARBA" id="ARBA00023157"/>
    </source>
</evidence>
<dbReference type="InterPro" id="IPR013783">
    <property type="entry name" value="Ig-like_fold"/>
</dbReference>
<sequence length="591" mass="60721">MLIALALTAVLTVGSILMTPTAAQAGVAAPAEQARVDGADDAAGRTGTPVVWPLLSMSASPGGSTGLVQLVPASSITASGRMEVFAPTGTRIVRVVESMTGAFQIRDDGRSAVSNTAFGGWGSLVPEIELRVEPESLAGSVLDDGAIRVTRTNANGSTVTGEGRIQVNVTGLRLTASPTDVSAAEYRSARFQTEVAGYPEVTAQWQSSADGGATWTDLDGATGAELVVEDVRLSMDGTRYRAVFSNSTGSVTSEVAVLNVTPVPPVVTEQPVSTTVPSGTSVEFSGAYGGSDAPTTVQWQFSTDGGETFHDVPGDVGPNGSQTIPLIVDAVTPQMSGWLYRVRFANEAGSVWSDVARLTVPPSWPAVVGQAVPGGDVEVRVHSASHSAGGWMQITAPEGTRIVSGRTNGSNLRFLIDEDGRSAVSNVAIGNWGGSGPSAWVTLRVDPDAVPGSLLGGGQARVVGSSGSVNMLTSIAVEVIAAPEITQHPQAVSVVEGQGAELSAAASGHPAPAVQWQASTDAGASWADIDGATGAEFTIDDARLAMDGRLYRAVFTNSAGTAVTESARLSVREVRYLNLSVRPIVRLVDTL</sequence>
<reference evidence="5 6" key="1">
    <citation type="submission" date="2023-08" db="EMBL/GenBank/DDBJ databases">
        <title>Functional and genomic diversity of the sorghum phyllosphere microbiome.</title>
        <authorList>
            <person name="Shade A."/>
        </authorList>
    </citation>
    <scope>NUCLEOTIDE SEQUENCE [LARGE SCALE GENOMIC DNA]</scope>
    <source>
        <strain evidence="5 6">SORGH_AS_0919</strain>
    </source>
</reference>
<dbReference type="EMBL" id="JAVIZA010000001">
    <property type="protein sequence ID" value="MDR6168339.1"/>
    <property type="molecule type" value="Genomic_DNA"/>
</dbReference>
<evidence type="ECO:0000256" key="1">
    <source>
        <dbReference type="ARBA" id="ARBA00022737"/>
    </source>
</evidence>
<keyword evidence="6" id="KW-1185">Reference proteome</keyword>
<feature type="chain" id="PRO_5046078303" description="Ig-like domain-containing protein" evidence="3">
    <location>
        <begin position="26"/>
        <end position="591"/>
    </location>
</feature>
<dbReference type="InterPro" id="IPR036179">
    <property type="entry name" value="Ig-like_dom_sf"/>
</dbReference>
<dbReference type="Proteomes" id="UP001260188">
    <property type="component" value="Unassembled WGS sequence"/>
</dbReference>
<dbReference type="SMART" id="SM00409">
    <property type="entry name" value="IG"/>
    <property type="match status" value="3"/>
</dbReference>
<dbReference type="Pfam" id="PF07679">
    <property type="entry name" value="I-set"/>
    <property type="match status" value="1"/>
</dbReference>